<sequence length="126" mass="14263">MLGRILQLTLSFSALFLFITLFWQCPIADAVPVLATDDNMDKSNDDASRLLYSSSHTGTYNKNLRAAKRMKAALDNRLKRFRMLDQDEFQEMLKSLSQQTVEDQSKTSNGMDAIGGMQLANYWSSV</sequence>
<evidence type="ECO:0000313" key="3">
    <source>
        <dbReference type="Proteomes" id="UP000663852"/>
    </source>
</evidence>
<gene>
    <name evidence="2" type="ORF">EDS130_LOCUS7432</name>
</gene>
<proteinExistence type="predicted"/>
<keyword evidence="1" id="KW-0732">Signal</keyword>
<feature type="chain" id="PRO_5032994375" evidence="1">
    <location>
        <begin position="31"/>
        <end position="126"/>
    </location>
</feature>
<dbReference type="AlphaFoldDB" id="A0A813W6H0"/>
<evidence type="ECO:0000313" key="2">
    <source>
        <dbReference type="EMBL" id="CAF0853393.1"/>
    </source>
</evidence>
<dbReference type="Proteomes" id="UP000663852">
    <property type="component" value="Unassembled WGS sequence"/>
</dbReference>
<dbReference type="EMBL" id="CAJNOJ010000022">
    <property type="protein sequence ID" value="CAF0853393.1"/>
    <property type="molecule type" value="Genomic_DNA"/>
</dbReference>
<accession>A0A813W6H0</accession>
<dbReference type="OrthoDB" id="10022166at2759"/>
<protein>
    <submittedName>
        <fullName evidence="2">Uncharacterized protein</fullName>
    </submittedName>
</protein>
<evidence type="ECO:0000256" key="1">
    <source>
        <dbReference type="SAM" id="SignalP"/>
    </source>
</evidence>
<comment type="caution">
    <text evidence="2">The sequence shown here is derived from an EMBL/GenBank/DDBJ whole genome shotgun (WGS) entry which is preliminary data.</text>
</comment>
<name>A0A813W6H0_ADIRI</name>
<feature type="signal peptide" evidence="1">
    <location>
        <begin position="1"/>
        <end position="30"/>
    </location>
</feature>
<organism evidence="2 3">
    <name type="scientific">Adineta ricciae</name>
    <name type="common">Rotifer</name>
    <dbReference type="NCBI Taxonomy" id="249248"/>
    <lineage>
        <taxon>Eukaryota</taxon>
        <taxon>Metazoa</taxon>
        <taxon>Spiralia</taxon>
        <taxon>Gnathifera</taxon>
        <taxon>Rotifera</taxon>
        <taxon>Eurotatoria</taxon>
        <taxon>Bdelloidea</taxon>
        <taxon>Adinetida</taxon>
        <taxon>Adinetidae</taxon>
        <taxon>Adineta</taxon>
    </lineage>
</organism>
<reference evidence="2" key="1">
    <citation type="submission" date="2021-02" db="EMBL/GenBank/DDBJ databases">
        <authorList>
            <person name="Nowell W R."/>
        </authorList>
    </citation>
    <scope>NUCLEOTIDE SEQUENCE</scope>
</reference>